<dbReference type="OrthoDB" id="9814256at2"/>
<keyword evidence="5 8" id="KW-0963">Cytoplasm</keyword>
<evidence type="ECO:0000256" key="8">
    <source>
        <dbReference type="PIRNR" id="PIRNR003107"/>
    </source>
</evidence>
<dbReference type="Pfam" id="PF01895">
    <property type="entry name" value="PhoU"/>
    <property type="match status" value="2"/>
</dbReference>
<evidence type="ECO:0000256" key="5">
    <source>
        <dbReference type="ARBA" id="ARBA00022490"/>
    </source>
</evidence>
<dbReference type="GO" id="GO:0045936">
    <property type="term" value="P:negative regulation of phosphate metabolic process"/>
    <property type="evidence" value="ECO:0007669"/>
    <property type="project" value="InterPro"/>
</dbReference>
<accession>A0A1I7MV95</accession>
<dbReference type="PANTHER" id="PTHR42930:SF3">
    <property type="entry name" value="PHOSPHATE-SPECIFIC TRANSPORT SYSTEM ACCESSORY PROTEIN PHOU"/>
    <property type="match status" value="1"/>
</dbReference>
<evidence type="ECO:0000313" key="10">
    <source>
        <dbReference type="EMBL" id="SFV26330.1"/>
    </source>
</evidence>
<dbReference type="GO" id="GO:0006817">
    <property type="term" value="P:phosphate ion transport"/>
    <property type="evidence" value="ECO:0007669"/>
    <property type="project" value="UniProtKB-KW"/>
</dbReference>
<comment type="similarity">
    <text evidence="2 8">Belongs to the PhoU family.</text>
</comment>
<sequence length="237" mass="27101">MNEHTVKSYEDELRLLDRRIAQMGGYAEKLLVQAMDALERRDPKLAEKAVADDVMIDQLERELQEQVIVMIARRQPLANDLRHIMTVIKIAGDLERIGDLAKNIAKRALAIAGETYPKPLMTGMRHMTEMVQHQLKDVLDALTTLDAEKAMQVWRDDQQVDAMYNSLFRELLTYMMEDPRNIGICTHFLFGAKNIERIGDHTTNIAENVYYLVHGVPIADDRPKGDETSSTLITPRQ</sequence>
<feature type="domain" description="PhoU" evidence="9">
    <location>
        <begin position="20"/>
        <end position="107"/>
    </location>
</feature>
<protein>
    <recommendedName>
        <fullName evidence="8">Phosphate-specific transport system accessory protein PhoU</fullName>
    </recommendedName>
</protein>
<dbReference type="GO" id="GO:0030643">
    <property type="term" value="P:intracellular phosphate ion homeostasis"/>
    <property type="evidence" value="ECO:0007669"/>
    <property type="project" value="InterPro"/>
</dbReference>
<dbReference type="FunFam" id="1.20.58.220:FF:000004">
    <property type="entry name" value="Phosphate-specific transport system accessory protein PhoU"/>
    <property type="match status" value="1"/>
</dbReference>
<proteinExistence type="inferred from homology"/>
<comment type="subcellular location">
    <subcellularLocation>
        <location evidence="1 8">Cytoplasm</location>
    </subcellularLocation>
</comment>
<keyword evidence="6 8" id="KW-0592">Phosphate transport</keyword>
<keyword evidence="4 8" id="KW-0813">Transport</keyword>
<evidence type="ECO:0000256" key="3">
    <source>
        <dbReference type="ARBA" id="ARBA00011738"/>
    </source>
</evidence>
<dbReference type="NCBIfam" id="TIGR02135">
    <property type="entry name" value="phoU_full"/>
    <property type="match status" value="1"/>
</dbReference>
<evidence type="ECO:0000256" key="6">
    <source>
        <dbReference type="ARBA" id="ARBA00022592"/>
    </source>
</evidence>
<dbReference type="RefSeq" id="WP_092863539.1">
    <property type="nucleotide sequence ID" value="NZ_FPCH01000001.1"/>
</dbReference>
<evidence type="ECO:0000259" key="9">
    <source>
        <dbReference type="Pfam" id="PF01895"/>
    </source>
</evidence>
<feature type="domain" description="PhoU" evidence="9">
    <location>
        <begin position="125"/>
        <end position="209"/>
    </location>
</feature>
<evidence type="ECO:0000313" key="11">
    <source>
        <dbReference type="Proteomes" id="UP000199423"/>
    </source>
</evidence>
<dbReference type="SUPFAM" id="SSF109755">
    <property type="entry name" value="PhoU-like"/>
    <property type="match status" value="1"/>
</dbReference>
<dbReference type="PIRSF" id="PIRSF003107">
    <property type="entry name" value="PhoU"/>
    <property type="match status" value="1"/>
</dbReference>
<dbReference type="InterPro" id="IPR026022">
    <property type="entry name" value="PhoU_dom"/>
</dbReference>
<evidence type="ECO:0000256" key="4">
    <source>
        <dbReference type="ARBA" id="ARBA00022448"/>
    </source>
</evidence>
<organism evidence="10 11">
    <name type="scientific">Hyphomicrobium facile</name>
    <dbReference type="NCBI Taxonomy" id="51670"/>
    <lineage>
        <taxon>Bacteria</taxon>
        <taxon>Pseudomonadati</taxon>
        <taxon>Pseudomonadota</taxon>
        <taxon>Alphaproteobacteria</taxon>
        <taxon>Hyphomicrobiales</taxon>
        <taxon>Hyphomicrobiaceae</taxon>
        <taxon>Hyphomicrobium</taxon>
    </lineage>
</organism>
<keyword evidence="11" id="KW-1185">Reference proteome</keyword>
<name>A0A1I7MV95_9HYPH</name>
<comment type="function">
    <text evidence="7 8">Plays a role in the regulation of phosphate uptake.</text>
</comment>
<evidence type="ECO:0000256" key="7">
    <source>
        <dbReference type="ARBA" id="ARBA00056181"/>
    </source>
</evidence>
<comment type="subunit">
    <text evidence="3 8">Homodimer.</text>
</comment>
<dbReference type="Gene3D" id="1.20.58.220">
    <property type="entry name" value="Phosphate transport system protein phou homolog 2, domain 2"/>
    <property type="match status" value="1"/>
</dbReference>
<dbReference type="EMBL" id="FPCH01000001">
    <property type="protein sequence ID" value="SFV26330.1"/>
    <property type="molecule type" value="Genomic_DNA"/>
</dbReference>
<dbReference type="STRING" id="51670.SAMN04488557_0427"/>
<evidence type="ECO:0000256" key="1">
    <source>
        <dbReference type="ARBA" id="ARBA00004496"/>
    </source>
</evidence>
<dbReference type="InterPro" id="IPR038078">
    <property type="entry name" value="PhoU-like_sf"/>
</dbReference>
<dbReference type="Proteomes" id="UP000199423">
    <property type="component" value="Unassembled WGS sequence"/>
</dbReference>
<reference evidence="11" key="1">
    <citation type="submission" date="2016-10" db="EMBL/GenBank/DDBJ databases">
        <authorList>
            <person name="Varghese N."/>
            <person name="Submissions S."/>
        </authorList>
    </citation>
    <scope>NUCLEOTIDE SEQUENCE [LARGE SCALE GENOMIC DNA]</scope>
    <source>
        <strain evidence="11">DSM 1565</strain>
    </source>
</reference>
<gene>
    <name evidence="10" type="ORF">SAMN04488557_0427</name>
</gene>
<dbReference type="AlphaFoldDB" id="A0A1I7MV95"/>
<dbReference type="InterPro" id="IPR028366">
    <property type="entry name" value="PhoU"/>
</dbReference>
<dbReference type="PANTHER" id="PTHR42930">
    <property type="entry name" value="PHOSPHATE-SPECIFIC TRANSPORT SYSTEM ACCESSORY PROTEIN PHOU"/>
    <property type="match status" value="1"/>
</dbReference>
<dbReference type="GO" id="GO:0005737">
    <property type="term" value="C:cytoplasm"/>
    <property type="evidence" value="ECO:0007669"/>
    <property type="project" value="UniProtKB-SubCell"/>
</dbReference>
<evidence type="ECO:0000256" key="2">
    <source>
        <dbReference type="ARBA" id="ARBA00008107"/>
    </source>
</evidence>